<dbReference type="RefSeq" id="XP_040753595.1">
    <property type="nucleotide sequence ID" value="XM_040892611.1"/>
</dbReference>
<dbReference type="AlphaFoldDB" id="A0A2T5M0Z2"/>
<dbReference type="Proteomes" id="UP000244073">
    <property type="component" value="Unassembled WGS sequence"/>
</dbReference>
<reference evidence="1 2" key="1">
    <citation type="journal article" date="2018" name="Proc. Natl. Acad. Sci. U.S.A.">
        <title>Linking secondary metabolites to gene clusters through genome sequencing of six diverse Aspergillus species.</title>
        <authorList>
            <person name="Kaerboelling I."/>
            <person name="Vesth T.C."/>
            <person name="Frisvad J.C."/>
            <person name="Nybo J.L."/>
            <person name="Theobald S."/>
            <person name="Kuo A."/>
            <person name="Bowyer P."/>
            <person name="Matsuda Y."/>
            <person name="Mondo S."/>
            <person name="Lyhne E.K."/>
            <person name="Kogle M.E."/>
            <person name="Clum A."/>
            <person name="Lipzen A."/>
            <person name="Salamov A."/>
            <person name="Ngan C.Y."/>
            <person name="Daum C."/>
            <person name="Chiniquy J."/>
            <person name="Barry K."/>
            <person name="LaButti K."/>
            <person name="Haridas S."/>
            <person name="Simmons B.A."/>
            <person name="Magnuson J.K."/>
            <person name="Mortensen U.H."/>
            <person name="Larsen T.O."/>
            <person name="Grigoriev I.V."/>
            <person name="Baker S.E."/>
            <person name="Andersen M.R."/>
        </authorList>
    </citation>
    <scope>NUCLEOTIDE SEQUENCE [LARGE SCALE GENOMIC DNA]</scope>
    <source>
        <strain evidence="1 2">IBT 24754</strain>
    </source>
</reference>
<dbReference type="PROSITE" id="PS51257">
    <property type="entry name" value="PROKAR_LIPOPROTEIN"/>
    <property type="match status" value="1"/>
</dbReference>
<comment type="caution">
    <text evidence="1">The sequence shown here is derived from an EMBL/GenBank/DDBJ whole genome shotgun (WGS) entry which is preliminary data.</text>
</comment>
<name>A0A2T5M0Z2_9EURO</name>
<dbReference type="VEuPathDB" id="FungiDB:P175DRAFT_0215878"/>
<evidence type="ECO:0000313" key="2">
    <source>
        <dbReference type="Proteomes" id="UP000244073"/>
    </source>
</evidence>
<dbReference type="EMBL" id="MSFN02000003">
    <property type="protein sequence ID" value="PTU22203.1"/>
    <property type="molecule type" value="Genomic_DNA"/>
</dbReference>
<organism evidence="1 2">
    <name type="scientific">Aspergillus ochraceoroseus IBT 24754</name>
    <dbReference type="NCBI Taxonomy" id="1392256"/>
    <lineage>
        <taxon>Eukaryota</taxon>
        <taxon>Fungi</taxon>
        <taxon>Dikarya</taxon>
        <taxon>Ascomycota</taxon>
        <taxon>Pezizomycotina</taxon>
        <taxon>Eurotiomycetes</taxon>
        <taxon>Eurotiomycetidae</taxon>
        <taxon>Eurotiales</taxon>
        <taxon>Aspergillaceae</taxon>
        <taxon>Aspergillus</taxon>
        <taxon>Aspergillus subgen. Nidulantes</taxon>
    </lineage>
</organism>
<proteinExistence type="predicted"/>
<accession>A0A2T5M0Z2</accession>
<evidence type="ECO:0000313" key="1">
    <source>
        <dbReference type="EMBL" id="PTU22203.1"/>
    </source>
</evidence>
<sequence length="82" mass="9635">MVRALPRDGFDWYKRFCNYQFSSWLSHAVSSCTFCCYSSYLVNILTWLLLALPSNPINYVFSERITFIPLSSYLTQPRHKGI</sequence>
<protein>
    <submittedName>
        <fullName evidence="1">Uncharacterized protein</fullName>
    </submittedName>
</protein>
<gene>
    <name evidence="1" type="ORF">P175DRAFT_0215878</name>
</gene>
<dbReference type="GeneID" id="63809493"/>